<dbReference type="AlphaFoldDB" id="A0AAU9ZCN6"/>
<dbReference type="EMBL" id="CALSGD010001430">
    <property type="protein sequence ID" value="CAH6790436.1"/>
    <property type="molecule type" value="Genomic_DNA"/>
</dbReference>
<keyword evidence="3" id="KW-1185">Reference proteome</keyword>
<feature type="compositionally biased region" description="Basic and acidic residues" evidence="1">
    <location>
        <begin position="25"/>
        <end position="38"/>
    </location>
</feature>
<evidence type="ECO:0000313" key="3">
    <source>
        <dbReference type="Proteomes" id="UP001152836"/>
    </source>
</evidence>
<proteinExistence type="predicted"/>
<feature type="region of interest" description="Disordered" evidence="1">
    <location>
        <begin position="1"/>
        <end position="174"/>
    </location>
</feature>
<gene>
    <name evidence="2" type="primary">Gm11232</name>
    <name evidence="2" type="ORF">PHOROB_LOCUS7753</name>
</gene>
<evidence type="ECO:0000256" key="1">
    <source>
        <dbReference type="SAM" id="MobiDB-lite"/>
    </source>
</evidence>
<sequence>MGETDVKSGSVCSDAVSPSPSKTKQPVDQKEEESREMPSRNSEASPVRQADSLQSPEVEEPRQKGPRQSSAGSSRTRHHHSSRGHLEEKKSRASPYPARDRGRHQPESTPAKQHRPRDSRHTEPRVKNRRPLPRPPVRALKRRRYGDTCAAPSRSAKRLRQHSPEDRCFREPSPLSRVMDRMGSLEVALEELQAPGGAFLPEPSSSTEPGVSQRAWLSWQLSHAGVALHWALHRVKAILADQAWLPR</sequence>
<accession>A0AAU9ZCN6</accession>
<organism evidence="2 3">
    <name type="scientific">Phodopus roborovskii</name>
    <name type="common">Roborovski's desert hamster</name>
    <name type="synonym">Cricetulus roborovskii</name>
    <dbReference type="NCBI Taxonomy" id="109678"/>
    <lineage>
        <taxon>Eukaryota</taxon>
        <taxon>Metazoa</taxon>
        <taxon>Chordata</taxon>
        <taxon>Craniata</taxon>
        <taxon>Vertebrata</taxon>
        <taxon>Euteleostomi</taxon>
        <taxon>Mammalia</taxon>
        <taxon>Eutheria</taxon>
        <taxon>Euarchontoglires</taxon>
        <taxon>Glires</taxon>
        <taxon>Rodentia</taxon>
        <taxon>Myomorpha</taxon>
        <taxon>Muroidea</taxon>
        <taxon>Cricetidae</taxon>
        <taxon>Cricetinae</taxon>
        <taxon>Phodopus</taxon>
    </lineage>
</organism>
<dbReference type="Proteomes" id="UP001152836">
    <property type="component" value="Unassembled WGS sequence"/>
</dbReference>
<evidence type="ECO:0000313" key="2">
    <source>
        <dbReference type="EMBL" id="CAH6790436.1"/>
    </source>
</evidence>
<reference evidence="2" key="1">
    <citation type="submission" date="2022-06" db="EMBL/GenBank/DDBJ databases">
        <authorList>
            <person name="Andreotti S."/>
            <person name="Wyler E."/>
        </authorList>
    </citation>
    <scope>NUCLEOTIDE SEQUENCE</scope>
</reference>
<name>A0AAU9ZCN6_PHORO</name>
<comment type="caution">
    <text evidence="2">The sequence shown here is derived from an EMBL/GenBank/DDBJ whole genome shotgun (WGS) entry which is preliminary data.</text>
</comment>
<protein>
    <submittedName>
        <fullName evidence="2">Gm11232 protein</fullName>
    </submittedName>
</protein>